<proteinExistence type="predicted"/>
<dbReference type="Proteomes" id="UP001454036">
    <property type="component" value="Unassembled WGS sequence"/>
</dbReference>
<feature type="region of interest" description="Disordered" evidence="1">
    <location>
        <begin position="547"/>
        <end position="570"/>
    </location>
</feature>
<name>A0AAV3NUM0_LITER</name>
<feature type="compositionally biased region" description="Polar residues" evidence="1">
    <location>
        <begin position="547"/>
        <end position="562"/>
    </location>
</feature>
<feature type="compositionally biased region" description="Pro residues" evidence="1">
    <location>
        <begin position="26"/>
        <end position="36"/>
    </location>
</feature>
<evidence type="ECO:0000313" key="3">
    <source>
        <dbReference type="Proteomes" id="UP001454036"/>
    </source>
</evidence>
<comment type="caution">
    <text evidence="2">The sequence shown here is derived from an EMBL/GenBank/DDBJ whole genome shotgun (WGS) entry which is preliminary data.</text>
</comment>
<dbReference type="PANTHER" id="PTHR33416">
    <property type="entry name" value="NUCLEAR PORE COMPLEX PROTEIN NUP1"/>
    <property type="match status" value="1"/>
</dbReference>
<feature type="region of interest" description="Disordered" evidence="1">
    <location>
        <begin position="1"/>
        <end position="37"/>
    </location>
</feature>
<reference evidence="2 3" key="1">
    <citation type="submission" date="2024-01" db="EMBL/GenBank/DDBJ databases">
        <title>The complete chloroplast genome sequence of Lithospermum erythrorhizon: insights into the phylogenetic relationship among Boraginaceae species and the maternal lineages of purple gromwells.</title>
        <authorList>
            <person name="Okada T."/>
            <person name="Watanabe K."/>
        </authorList>
    </citation>
    <scope>NUCLEOTIDE SEQUENCE [LARGE SCALE GENOMIC DNA]</scope>
</reference>
<protein>
    <recommendedName>
        <fullName evidence="4">Nuclear pore complex protein NUP1-like</fullName>
    </recommendedName>
</protein>
<evidence type="ECO:0000313" key="2">
    <source>
        <dbReference type="EMBL" id="GAA0143077.1"/>
    </source>
</evidence>
<feature type="region of interest" description="Disordered" evidence="1">
    <location>
        <begin position="62"/>
        <end position="85"/>
    </location>
</feature>
<dbReference type="AlphaFoldDB" id="A0AAV3NUM0"/>
<dbReference type="GO" id="GO:0005635">
    <property type="term" value="C:nuclear envelope"/>
    <property type="evidence" value="ECO:0007669"/>
    <property type="project" value="TreeGrafter"/>
</dbReference>
<keyword evidence="3" id="KW-1185">Reference proteome</keyword>
<dbReference type="PANTHER" id="PTHR33416:SF18">
    <property type="entry name" value="NUCLEOPORIN-LIKE PROTEIN"/>
    <property type="match status" value="1"/>
</dbReference>
<accession>A0AAV3NUM0</accession>
<feature type="compositionally biased region" description="Basic and acidic residues" evidence="1">
    <location>
        <begin position="74"/>
        <end position="85"/>
    </location>
</feature>
<gene>
    <name evidence="2" type="ORF">LIER_03842</name>
</gene>
<evidence type="ECO:0000256" key="1">
    <source>
        <dbReference type="SAM" id="MobiDB-lite"/>
    </source>
</evidence>
<evidence type="ECO:0008006" key="4">
    <source>
        <dbReference type="Google" id="ProtNLM"/>
    </source>
</evidence>
<dbReference type="GO" id="GO:0071763">
    <property type="term" value="P:nuclear membrane organization"/>
    <property type="evidence" value="ECO:0007669"/>
    <property type="project" value="TreeGrafter"/>
</dbReference>
<dbReference type="EMBL" id="BAABME010000473">
    <property type="protein sequence ID" value="GAA0143077.1"/>
    <property type="molecule type" value="Genomic_DNA"/>
</dbReference>
<feature type="compositionally biased region" description="Basic residues" evidence="1">
    <location>
        <begin position="15"/>
        <end position="25"/>
    </location>
</feature>
<sequence>MESKTTSYGGGAGGKLRKPPPRKPPSKPYDRPPPPKSQWWLSKLVGGATRILPSFFSNATDLYPDAEVDNNGNSDHDVEVAPPKMDDLRCDSSQAVITPSKEAHPDEVPESSKRFSDPVFLGKGKQICSSDQSEISRIEQLIEGKTFSRDEIDHLIEILNSKTLDAHEAARGTRETVTAAAVESERTLLTRQGRQEDYNRAIPGTPLPQLKVGDKIGASPIDIAKSFMGSRKLEPCATPSSVSAKAEETLQLIESVSKPLILSPSPMSSPHWPGTMVADQRRYVSPLSHEGRYGIHDFPRTPYSRTIYSKSRAKPPADSRYPSSSSNFFQKSRIPIYEQIKTRDDTLQDHHGSVGPIRRMRSKFSSESRSRGSIFSKPLVEVSNGSKVLPAEKNLEPNDTRNNSKALPVGIGPSGSEDSNSFLTPSTSQAVRRILEHLDRTKPTPKQKAAEVERATAWRKPAASRFDDMGKATASLSHDSKVDLVSKGNYGNTTSDVQIKSPKVAIKETEIAAQGCASTSNLDGVSGMINPGGKEFCSRFDSIAGSASWNSPEQANNGMSSRLQKESSKPQIDNGIYATNYSFELPKRPVAEVTSSKPILSSISISKPDPRRMVSSGNGIGFTFPVSASFGVMSEPPTPSIMPSSSATVVSSPQTPVSTVPSYSFGSKRTSPPLVFSFPGVTIPSSNDASDLKFNFGSDKSSRLSFKSVGKGPI</sequence>
<feature type="region of interest" description="Disordered" evidence="1">
    <location>
        <begin position="388"/>
        <end position="424"/>
    </location>
</feature>
<organism evidence="2 3">
    <name type="scientific">Lithospermum erythrorhizon</name>
    <name type="common">Purple gromwell</name>
    <name type="synonym">Lithospermum officinale var. erythrorhizon</name>
    <dbReference type="NCBI Taxonomy" id="34254"/>
    <lineage>
        <taxon>Eukaryota</taxon>
        <taxon>Viridiplantae</taxon>
        <taxon>Streptophyta</taxon>
        <taxon>Embryophyta</taxon>
        <taxon>Tracheophyta</taxon>
        <taxon>Spermatophyta</taxon>
        <taxon>Magnoliopsida</taxon>
        <taxon>eudicotyledons</taxon>
        <taxon>Gunneridae</taxon>
        <taxon>Pentapetalae</taxon>
        <taxon>asterids</taxon>
        <taxon>lamiids</taxon>
        <taxon>Boraginales</taxon>
        <taxon>Boraginaceae</taxon>
        <taxon>Boraginoideae</taxon>
        <taxon>Lithospermeae</taxon>
        <taxon>Lithospermum</taxon>
    </lineage>
</organism>